<dbReference type="Proteomes" id="UP001227268">
    <property type="component" value="Unassembled WGS sequence"/>
</dbReference>
<dbReference type="EMBL" id="JASBWT010000022">
    <property type="protein sequence ID" value="KAJ9095242.1"/>
    <property type="molecule type" value="Genomic_DNA"/>
</dbReference>
<name>A0ACC2V7H4_9TREE</name>
<evidence type="ECO:0000313" key="2">
    <source>
        <dbReference type="Proteomes" id="UP001227268"/>
    </source>
</evidence>
<keyword evidence="2" id="KW-1185">Reference proteome</keyword>
<reference evidence="1" key="1">
    <citation type="submission" date="2023-04" db="EMBL/GenBank/DDBJ databases">
        <title>Draft Genome sequencing of Naganishia species isolated from polar environments using Oxford Nanopore Technology.</title>
        <authorList>
            <person name="Leo P."/>
            <person name="Venkateswaran K."/>
        </authorList>
    </citation>
    <scope>NUCLEOTIDE SEQUENCE</scope>
    <source>
        <strain evidence="1">MNA-CCFEE 5423</strain>
    </source>
</reference>
<sequence>MISASILQCLIALGLISGIIAAPAKRKGEQDAAGLLSEGECTPDVASWAWQSAPLDPSASSSTAVQDIVSIEAANIKLSAPTKAFALMLAHLSPGYMSVDPFMNTTSIKAWDDCKFRDHVTYDIDLFALDNNVCGMVVNASKAEFMDELQGNDDGLTLAPIIYEQLYLNLREDLPDLWCKGDEASCVADDTRTLFNHVIPLQIAKSKIGSLSDDKVREILNPSAASPVFLKDGESIAIITNFDAGSQDNWRGFYIDDPKAPKIWTLAQLQDATKQVSVMYSEIHSALPPMPVSQQGCTWLRDGTQEDNLEMLEPTSRPASGEDVKASGTAIAGTVPSSIPNLQAIKGGPALSSAGEPTARPKEAATESTLAPSRIASTGSLPSQETYSNDDDVPTPSHSEMSDLLPTSRPSSEAVSTGAPSPSDSADVLLPMFTLASGASYPSASAVHHGVILP</sequence>
<protein>
    <submittedName>
        <fullName evidence="1">Uncharacterized protein</fullName>
    </submittedName>
</protein>
<organism evidence="1 2">
    <name type="scientific">Naganishia friedmannii</name>
    <dbReference type="NCBI Taxonomy" id="89922"/>
    <lineage>
        <taxon>Eukaryota</taxon>
        <taxon>Fungi</taxon>
        <taxon>Dikarya</taxon>
        <taxon>Basidiomycota</taxon>
        <taxon>Agaricomycotina</taxon>
        <taxon>Tremellomycetes</taxon>
        <taxon>Filobasidiales</taxon>
        <taxon>Filobasidiaceae</taxon>
        <taxon>Naganishia</taxon>
    </lineage>
</organism>
<comment type="caution">
    <text evidence="1">The sequence shown here is derived from an EMBL/GenBank/DDBJ whole genome shotgun (WGS) entry which is preliminary data.</text>
</comment>
<gene>
    <name evidence="1" type="ORF">QFC21_005608</name>
</gene>
<accession>A0ACC2V7H4</accession>
<proteinExistence type="predicted"/>
<evidence type="ECO:0000313" key="1">
    <source>
        <dbReference type="EMBL" id="KAJ9095242.1"/>
    </source>
</evidence>